<dbReference type="AlphaFoldDB" id="A0A7V6CNA3"/>
<evidence type="ECO:0000256" key="3">
    <source>
        <dbReference type="ARBA" id="ARBA00022598"/>
    </source>
</evidence>
<dbReference type="SUPFAM" id="SSF56059">
    <property type="entry name" value="Glutathione synthetase ATP-binding domain-like"/>
    <property type="match status" value="1"/>
</dbReference>
<dbReference type="EMBL" id="DTHS01000031">
    <property type="protein sequence ID" value="HHR49013.1"/>
    <property type="molecule type" value="Genomic_DNA"/>
</dbReference>
<dbReference type="SMART" id="SM00878">
    <property type="entry name" value="Biotin_carb_C"/>
    <property type="match status" value="1"/>
</dbReference>
<evidence type="ECO:0000256" key="5">
    <source>
        <dbReference type="ARBA" id="ARBA00022840"/>
    </source>
</evidence>
<comment type="catalytic activity">
    <reaction evidence="7">
        <text>N(6)-biotinyl-L-lysyl-[protein] + hydrogencarbonate + ATP = N(6)-carboxybiotinyl-L-lysyl-[protein] + ADP + phosphate + H(+)</text>
        <dbReference type="Rhea" id="RHEA:13501"/>
        <dbReference type="Rhea" id="RHEA-COMP:10505"/>
        <dbReference type="Rhea" id="RHEA-COMP:10506"/>
        <dbReference type="ChEBI" id="CHEBI:15378"/>
        <dbReference type="ChEBI" id="CHEBI:17544"/>
        <dbReference type="ChEBI" id="CHEBI:30616"/>
        <dbReference type="ChEBI" id="CHEBI:43474"/>
        <dbReference type="ChEBI" id="CHEBI:83144"/>
        <dbReference type="ChEBI" id="CHEBI:83145"/>
        <dbReference type="ChEBI" id="CHEBI:456216"/>
        <dbReference type="EC" id="6.3.4.14"/>
    </reaction>
</comment>
<feature type="domain" description="Biotin carboxylation" evidence="10">
    <location>
        <begin position="2"/>
        <end position="443"/>
    </location>
</feature>
<evidence type="ECO:0000256" key="2">
    <source>
        <dbReference type="ARBA" id="ARBA00013263"/>
    </source>
</evidence>
<evidence type="ECO:0000256" key="1">
    <source>
        <dbReference type="ARBA" id="ARBA00003761"/>
    </source>
</evidence>
<comment type="caution">
    <text evidence="11">The sequence shown here is derived from an EMBL/GenBank/DDBJ whole genome shotgun (WGS) entry which is preliminary data.</text>
</comment>
<dbReference type="NCBIfam" id="NF006367">
    <property type="entry name" value="PRK08591.1"/>
    <property type="match status" value="1"/>
</dbReference>
<dbReference type="InterPro" id="IPR051602">
    <property type="entry name" value="ACC_Biotin_Carboxylase"/>
</dbReference>
<gene>
    <name evidence="11" type="ORF">ENV79_05200</name>
</gene>
<dbReference type="InterPro" id="IPR016185">
    <property type="entry name" value="PreATP-grasp_dom_sf"/>
</dbReference>
<proteinExistence type="predicted"/>
<dbReference type="FunFam" id="3.40.50.20:FF:000010">
    <property type="entry name" value="Propionyl-CoA carboxylase subunit alpha"/>
    <property type="match status" value="1"/>
</dbReference>
<keyword evidence="3" id="KW-0436">Ligase</keyword>
<name>A0A7V6CNA3_UNCW3</name>
<dbReference type="PROSITE" id="PS00867">
    <property type="entry name" value="CPSASE_2"/>
    <property type="match status" value="1"/>
</dbReference>
<dbReference type="PANTHER" id="PTHR48095:SF2">
    <property type="entry name" value="BIOTIN CARBOXYLASE, CHLOROPLASTIC"/>
    <property type="match status" value="1"/>
</dbReference>
<dbReference type="Pfam" id="PF00289">
    <property type="entry name" value="Biotin_carb_N"/>
    <property type="match status" value="1"/>
</dbReference>
<dbReference type="InterPro" id="IPR011054">
    <property type="entry name" value="Rudment_hybrid_motif"/>
</dbReference>
<feature type="domain" description="ATP-grasp" evidence="9">
    <location>
        <begin position="121"/>
        <end position="316"/>
    </location>
</feature>
<dbReference type="SUPFAM" id="SSF51246">
    <property type="entry name" value="Rudiment single hybrid motif"/>
    <property type="match status" value="1"/>
</dbReference>
<organism evidence="11">
    <name type="scientific">candidate division WOR-3 bacterium</name>
    <dbReference type="NCBI Taxonomy" id="2052148"/>
    <lineage>
        <taxon>Bacteria</taxon>
        <taxon>Bacteria division WOR-3</taxon>
    </lineage>
</organism>
<dbReference type="FunFam" id="3.30.1490.20:FF:000003">
    <property type="entry name" value="acetyl-CoA carboxylase isoform X1"/>
    <property type="match status" value="1"/>
</dbReference>
<dbReference type="InterPro" id="IPR011761">
    <property type="entry name" value="ATP-grasp"/>
</dbReference>
<evidence type="ECO:0000259" key="9">
    <source>
        <dbReference type="PROSITE" id="PS50975"/>
    </source>
</evidence>
<dbReference type="PROSITE" id="PS50979">
    <property type="entry name" value="BC"/>
    <property type="match status" value="1"/>
</dbReference>
<keyword evidence="6" id="KW-0092">Biotin</keyword>
<dbReference type="GO" id="GO:0005524">
    <property type="term" value="F:ATP binding"/>
    <property type="evidence" value="ECO:0007669"/>
    <property type="project" value="UniProtKB-UniRule"/>
</dbReference>
<dbReference type="InterPro" id="IPR005481">
    <property type="entry name" value="BC-like_N"/>
</dbReference>
<dbReference type="InterPro" id="IPR005479">
    <property type="entry name" value="CPAse_ATP-bd"/>
</dbReference>
<dbReference type="EC" id="6.3.4.14" evidence="2"/>
<reference evidence="11" key="1">
    <citation type="journal article" date="2020" name="mSystems">
        <title>Genome- and Community-Level Interaction Insights into Carbon Utilization and Element Cycling Functions of Hydrothermarchaeota in Hydrothermal Sediment.</title>
        <authorList>
            <person name="Zhou Z."/>
            <person name="Liu Y."/>
            <person name="Xu W."/>
            <person name="Pan J."/>
            <person name="Luo Z.H."/>
            <person name="Li M."/>
        </authorList>
    </citation>
    <scope>NUCLEOTIDE SEQUENCE [LARGE SCALE GENOMIC DNA]</scope>
    <source>
        <strain evidence="11">SpSt-791</strain>
    </source>
</reference>
<dbReference type="GO" id="GO:0046872">
    <property type="term" value="F:metal ion binding"/>
    <property type="evidence" value="ECO:0007669"/>
    <property type="project" value="InterPro"/>
</dbReference>
<dbReference type="SUPFAM" id="SSF52440">
    <property type="entry name" value="PreATP-grasp domain"/>
    <property type="match status" value="1"/>
</dbReference>
<keyword evidence="4 8" id="KW-0547">Nucleotide-binding</keyword>
<evidence type="ECO:0000259" key="10">
    <source>
        <dbReference type="PROSITE" id="PS50979"/>
    </source>
</evidence>
<protein>
    <recommendedName>
        <fullName evidence="2">biotin carboxylase</fullName>
        <ecNumber evidence="2">6.3.4.14</ecNumber>
    </recommendedName>
</protein>
<dbReference type="Pfam" id="PF02786">
    <property type="entry name" value="CPSase_L_D2"/>
    <property type="match status" value="1"/>
</dbReference>
<accession>A0A7V6CNA3</accession>
<dbReference type="InterPro" id="IPR011764">
    <property type="entry name" value="Biotin_carboxylation_dom"/>
</dbReference>
<dbReference type="Pfam" id="PF02785">
    <property type="entry name" value="Biotin_carb_C"/>
    <property type="match status" value="1"/>
</dbReference>
<keyword evidence="5 8" id="KW-0067">ATP-binding</keyword>
<evidence type="ECO:0000256" key="6">
    <source>
        <dbReference type="ARBA" id="ARBA00023267"/>
    </source>
</evidence>
<dbReference type="GO" id="GO:0004075">
    <property type="term" value="F:biotin carboxylase activity"/>
    <property type="evidence" value="ECO:0007669"/>
    <property type="project" value="UniProtKB-EC"/>
</dbReference>
<dbReference type="InterPro" id="IPR005482">
    <property type="entry name" value="Biotin_COase_C"/>
</dbReference>
<evidence type="ECO:0000256" key="7">
    <source>
        <dbReference type="ARBA" id="ARBA00048600"/>
    </source>
</evidence>
<dbReference type="Gene3D" id="3.30.470.20">
    <property type="entry name" value="ATP-grasp fold, B domain"/>
    <property type="match status" value="1"/>
</dbReference>
<evidence type="ECO:0000256" key="4">
    <source>
        <dbReference type="ARBA" id="ARBA00022741"/>
    </source>
</evidence>
<sequence>MNIKKILIANRGEIAVRIIRACKELGIKTVIVYSEADRESLGVKLADEKVCIGKGPPQESYLLASRILSTCEITNSDAIHPGYGFLAESTDFADACEEMKIVFIGPTSQTIRLFGDKLEAKKLAKKYGLKVIPGSEEVVKDEKMAKKIAKEIGYPIILKACAGGGGKGMKLIKNEEELLNSFSAVRLEVKNAFFDDRLYIEKYLAPARHIEFQILGDGRGGVLVFPPRDCTIQFRHQKIIEKSPVLNIPYETIKEVQEKILNFCSEIKYRSAGTIEFLYYDDFYFMEANTRIQVEHPVTEMITGFDLVKEQIRIANGRNLVSKIVEAKGFAIEARLNANDPENNFAPSPGKIEKLYLPFYPFVRIDTHIYENYVVPPYYDSLLAKYIAWGKEREEARIRLVNALKETEIKGVKTNKDFLIKILEDEDFLRGEYYQITEKLKALKINEF</sequence>
<evidence type="ECO:0000313" key="11">
    <source>
        <dbReference type="EMBL" id="HHR49013.1"/>
    </source>
</evidence>
<dbReference type="PROSITE" id="PS50975">
    <property type="entry name" value="ATP_GRASP"/>
    <property type="match status" value="1"/>
</dbReference>
<dbReference type="PANTHER" id="PTHR48095">
    <property type="entry name" value="PYRUVATE CARBOXYLASE SUBUNIT A"/>
    <property type="match status" value="1"/>
</dbReference>
<evidence type="ECO:0000256" key="8">
    <source>
        <dbReference type="PROSITE-ProRule" id="PRU00409"/>
    </source>
</evidence>
<comment type="function">
    <text evidence="1">This protein is a component of the acetyl coenzyme A carboxylase complex; first, biotin carboxylase catalyzes the carboxylation of the carrier protein and then the transcarboxylase transfers the carboxyl group to form malonyl-CoA.</text>
</comment>